<protein>
    <submittedName>
        <fullName evidence="1">Uncharacterized protein</fullName>
    </submittedName>
</protein>
<dbReference type="EMBL" id="GGEC01016270">
    <property type="protein sequence ID" value="MBW96753.1"/>
    <property type="molecule type" value="Transcribed_RNA"/>
</dbReference>
<name>A0A2P2JTE9_RHIMU</name>
<sequence length="60" mass="6775">MKFAIYGPFWFLGEGGRGFRAYSVWILLGLETTLSFQHQLGACSNIRSIQSFALRPSHPL</sequence>
<organism evidence="1">
    <name type="scientific">Rhizophora mucronata</name>
    <name type="common">Asiatic mangrove</name>
    <dbReference type="NCBI Taxonomy" id="61149"/>
    <lineage>
        <taxon>Eukaryota</taxon>
        <taxon>Viridiplantae</taxon>
        <taxon>Streptophyta</taxon>
        <taxon>Embryophyta</taxon>
        <taxon>Tracheophyta</taxon>
        <taxon>Spermatophyta</taxon>
        <taxon>Magnoliopsida</taxon>
        <taxon>eudicotyledons</taxon>
        <taxon>Gunneridae</taxon>
        <taxon>Pentapetalae</taxon>
        <taxon>rosids</taxon>
        <taxon>fabids</taxon>
        <taxon>Malpighiales</taxon>
        <taxon>Rhizophoraceae</taxon>
        <taxon>Rhizophora</taxon>
    </lineage>
</organism>
<proteinExistence type="predicted"/>
<reference evidence="1" key="1">
    <citation type="submission" date="2018-02" db="EMBL/GenBank/DDBJ databases">
        <title>Rhizophora mucronata_Transcriptome.</title>
        <authorList>
            <person name="Meera S.P."/>
            <person name="Sreeshan A."/>
            <person name="Augustine A."/>
        </authorList>
    </citation>
    <scope>NUCLEOTIDE SEQUENCE</scope>
    <source>
        <tissue evidence="1">Leaf</tissue>
    </source>
</reference>
<accession>A0A2P2JTE9</accession>
<evidence type="ECO:0000313" key="1">
    <source>
        <dbReference type="EMBL" id="MBW96753.1"/>
    </source>
</evidence>
<dbReference type="AlphaFoldDB" id="A0A2P2JTE9"/>